<dbReference type="InterPro" id="IPR001547">
    <property type="entry name" value="Glyco_hydro_5"/>
</dbReference>
<dbReference type="SUPFAM" id="SSF103647">
    <property type="entry name" value="TSP type-3 repeat"/>
    <property type="match status" value="1"/>
</dbReference>
<evidence type="ECO:0000256" key="1">
    <source>
        <dbReference type="ARBA" id="ARBA00000966"/>
    </source>
</evidence>
<evidence type="ECO:0000256" key="9">
    <source>
        <dbReference type="SAM" id="SignalP"/>
    </source>
</evidence>
<keyword evidence="4" id="KW-0378">Hydrolase</keyword>
<comment type="catalytic activity">
    <reaction evidence="1">
        <text>Endohydrolysis of (1-&gt;4)-beta-D-glucosidic linkages in cellulose, lichenin and cereal beta-D-glucans.</text>
        <dbReference type="EC" id="3.2.1.4"/>
    </reaction>
</comment>
<dbReference type="Gene3D" id="4.10.1080.10">
    <property type="entry name" value="TSP type-3 repeat"/>
    <property type="match status" value="1"/>
</dbReference>
<keyword evidence="7" id="KW-0326">Glycosidase</keyword>
<name>A0ABY3MVB8_9GAMM</name>
<keyword evidence="12" id="KW-1185">Reference proteome</keyword>
<dbReference type="Gene3D" id="3.20.20.80">
    <property type="entry name" value="Glycosidases"/>
    <property type="match status" value="1"/>
</dbReference>
<dbReference type="SUPFAM" id="SSF51445">
    <property type="entry name" value="(Trans)glycosidases"/>
    <property type="match status" value="1"/>
</dbReference>
<dbReference type="EC" id="3.2.1.4" evidence="2"/>
<evidence type="ECO:0000256" key="7">
    <source>
        <dbReference type="ARBA" id="ARBA00023295"/>
    </source>
</evidence>
<dbReference type="Gene3D" id="2.60.40.290">
    <property type="match status" value="1"/>
</dbReference>
<sequence length="720" mass="78223">MKSKITPLRKAILLGLLGVAGSYASVAQAAQCEHIVQNEWPTGFVAEIRITNDGATPIEGWEVQWAYDNAVSNNTWNANVSGSNPYTASNLGWNSTIAPGSSVVFGLQGSKPANSPAPSVLVTGDICGALPPADSDNDGVIDELDQCADTPAGDTVNEMGCTIIFDADQDGVKDGVDQCPNTPVDDEVDAVGCTILPDTDNDGVIDSVDQCPDTPIDDEVDALGCSLPPIIDTDNDGVADHLDQCPDTPAGTAVSVTGCAVDGIFRVDATGNITKNGTVLPVQCGNWFGLEGQHEPSDSANNPGGAPMELYVGNMWWANSGEGTGRTIQQTMDEIKAQGINVIRLPIAPQTLDETDPQGMGFANNGGALKNHESVRQTNARQAMVDFIKQADDNDLQVIIDIHSCSNYIGWRAGKLDSKPPYADKDRVGYEFTREDYACSAAGEGVTVHEYNEEIWLDNLREIAGLAEEIGVDNIMGIDIFNEPWDYTWEDWKTLSENAYTAINEVNQDVLIFVEGISAGTSDGIEVPHGNPETNPNWGENFFEHQTNPLNIPKDRLVISPHTYGPSVFAQQHFMDPAQPECTGLSGDEAGEANCNIVINPTIIKAGWDEHFGYLREQGYAMVIGEFGGNMDWPNNTRIAEQAMWSHVEPGVDREWQNTLVDYMKEKDIQGCYWSINPESGDTGGIYLHGYDPVSNTSDWGFWLDFDERKTDLLKWLWAK</sequence>
<evidence type="ECO:0000256" key="4">
    <source>
        <dbReference type="ARBA" id="ARBA00022801"/>
    </source>
</evidence>
<evidence type="ECO:0000256" key="3">
    <source>
        <dbReference type="ARBA" id="ARBA00022729"/>
    </source>
</evidence>
<dbReference type="Pfam" id="PF02412">
    <property type="entry name" value="TSP_3"/>
    <property type="match status" value="2"/>
</dbReference>
<dbReference type="SMART" id="SM00637">
    <property type="entry name" value="CBD_II"/>
    <property type="match status" value="1"/>
</dbReference>
<evidence type="ECO:0000256" key="2">
    <source>
        <dbReference type="ARBA" id="ARBA00012601"/>
    </source>
</evidence>
<dbReference type="InterPro" id="IPR017853">
    <property type="entry name" value="GH"/>
</dbReference>
<dbReference type="PROSITE" id="PS00561">
    <property type="entry name" value="CBM2_A"/>
    <property type="match status" value="1"/>
</dbReference>
<evidence type="ECO:0000313" key="11">
    <source>
        <dbReference type="EMBL" id="TYK65147.1"/>
    </source>
</evidence>
<dbReference type="InterPro" id="IPR012291">
    <property type="entry name" value="CBM2_carb-bd_dom_sf"/>
</dbReference>
<evidence type="ECO:0000256" key="5">
    <source>
        <dbReference type="ARBA" id="ARBA00023001"/>
    </source>
</evidence>
<keyword evidence="5" id="KW-0136">Cellulose degradation</keyword>
<evidence type="ECO:0000259" key="10">
    <source>
        <dbReference type="PROSITE" id="PS51173"/>
    </source>
</evidence>
<gene>
    <name evidence="11" type="ORF">CWS31_011790</name>
</gene>
<dbReference type="PANTHER" id="PTHR35923">
    <property type="entry name" value="MAJOR EXTRACELLULAR ENDOGLUCANASE"/>
    <property type="match status" value="1"/>
</dbReference>
<feature type="signal peptide" evidence="9">
    <location>
        <begin position="1"/>
        <end position="29"/>
    </location>
</feature>
<organism evidence="11 12">
    <name type="scientific">Colwellia echini</name>
    <dbReference type="NCBI Taxonomy" id="1982103"/>
    <lineage>
        <taxon>Bacteria</taxon>
        <taxon>Pseudomonadati</taxon>
        <taxon>Pseudomonadota</taxon>
        <taxon>Gammaproteobacteria</taxon>
        <taxon>Alteromonadales</taxon>
        <taxon>Colwelliaceae</taxon>
        <taxon>Colwellia</taxon>
    </lineage>
</organism>
<feature type="domain" description="CBM2" evidence="10">
    <location>
        <begin position="25"/>
        <end position="130"/>
    </location>
</feature>
<keyword evidence="3 9" id="KW-0732">Signal</keyword>
<dbReference type="SUPFAM" id="SSF49384">
    <property type="entry name" value="Carbohydrate-binding domain"/>
    <property type="match status" value="1"/>
</dbReference>
<dbReference type="InterPro" id="IPR003367">
    <property type="entry name" value="Thrombospondin_3-like_rpt"/>
</dbReference>
<dbReference type="InterPro" id="IPR018366">
    <property type="entry name" value="CBM2_CS"/>
</dbReference>
<comment type="caution">
    <text evidence="11">The sequence shown here is derived from an EMBL/GenBank/DDBJ whole genome shotgun (WGS) entry which is preliminary data.</text>
</comment>
<dbReference type="InterPro" id="IPR008965">
    <property type="entry name" value="CBM2/CBM3_carb-bd_dom_sf"/>
</dbReference>
<dbReference type="Proteomes" id="UP000815846">
    <property type="component" value="Unassembled WGS sequence"/>
</dbReference>
<dbReference type="RefSeq" id="WP_101342538.1">
    <property type="nucleotide sequence ID" value="NZ_PJAI02000013.1"/>
</dbReference>
<accession>A0ABY3MVB8</accession>
<dbReference type="PROSITE" id="PS51173">
    <property type="entry name" value="CBM2"/>
    <property type="match status" value="1"/>
</dbReference>
<keyword evidence="8" id="KW-0624">Polysaccharide degradation</keyword>
<dbReference type="Pfam" id="PF00150">
    <property type="entry name" value="Cellulase"/>
    <property type="match status" value="1"/>
</dbReference>
<dbReference type="Pfam" id="PF00553">
    <property type="entry name" value="CBM_2"/>
    <property type="match status" value="1"/>
</dbReference>
<keyword evidence="6" id="KW-0119">Carbohydrate metabolism</keyword>
<reference evidence="11 12" key="1">
    <citation type="submission" date="2019-08" db="EMBL/GenBank/DDBJ databases">
        <title>Microbe sample from Colwellia echini.</title>
        <authorList>
            <person name="Christiansen L."/>
            <person name="Pathiraja D."/>
            <person name="Schultz-Johansen M."/>
            <person name="Choi I.-G."/>
            <person name="Stougaard P."/>
        </authorList>
    </citation>
    <scope>NUCLEOTIDE SEQUENCE [LARGE SCALE GENOMIC DNA]</scope>
    <source>
        <strain evidence="11 12">A3</strain>
    </source>
</reference>
<dbReference type="InterPro" id="IPR028974">
    <property type="entry name" value="TSP_type-3_rpt"/>
</dbReference>
<dbReference type="InterPro" id="IPR001919">
    <property type="entry name" value="CBD2"/>
</dbReference>
<dbReference type="EMBL" id="PJAI02000013">
    <property type="protein sequence ID" value="TYK65147.1"/>
    <property type="molecule type" value="Genomic_DNA"/>
</dbReference>
<dbReference type="PANTHER" id="PTHR35923:SF2">
    <property type="entry name" value="ENDOGLUCANASE"/>
    <property type="match status" value="1"/>
</dbReference>
<protein>
    <recommendedName>
        <fullName evidence="2">cellulase</fullName>
        <ecNumber evidence="2">3.2.1.4</ecNumber>
    </recommendedName>
</protein>
<feature type="chain" id="PRO_5047508194" description="cellulase" evidence="9">
    <location>
        <begin position="30"/>
        <end position="720"/>
    </location>
</feature>
<proteinExistence type="predicted"/>
<evidence type="ECO:0000256" key="8">
    <source>
        <dbReference type="ARBA" id="ARBA00023326"/>
    </source>
</evidence>
<evidence type="ECO:0000313" key="12">
    <source>
        <dbReference type="Proteomes" id="UP000815846"/>
    </source>
</evidence>
<evidence type="ECO:0000256" key="6">
    <source>
        <dbReference type="ARBA" id="ARBA00023277"/>
    </source>
</evidence>